<keyword evidence="2" id="KW-1185">Reference proteome</keyword>
<accession>A0A9P6E557</accession>
<gene>
    <name evidence="1" type="ORF">CPB83DRAFT_864189</name>
</gene>
<organism evidence="1 2">
    <name type="scientific">Crepidotus variabilis</name>
    <dbReference type="NCBI Taxonomy" id="179855"/>
    <lineage>
        <taxon>Eukaryota</taxon>
        <taxon>Fungi</taxon>
        <taxon>Dikarya</taxon>
        <taxon>Basidiomycota</taxon>
        <taxon>Agaricomycotina</taxon>
        <taxon>Agaricomycetes</taxon>
        <taxon>Agaricomycetidae</taxon>
        <taxon>Agaricales</taxon>
        <taxon>Agaricineae</taxon>
        <taxon>Crepidotaceae</taxon>
        <taxon>Crepidotus</taxon>
    </lineage>
</organism>
<dbReference type="OrthoDB" id="3039255at2759"/>
<dbReference type="AlphaFoldDB" id="A0A9P6E557"/>
<proteinExistence type="predicted"/>
<name>A0A9P6E557_9AGAR</name>
<reference evidence="1" key="1">
    <citation type="submission" date="2020-11" db="EMBL/GenBank/DDBJ databases">
        <authorList>
            <consortium name="DOE Joint Genome Institute"/>
            <person name="Ahrendt S."/>
            <person name="Riley R."/>
            <person name="Andreopoulos W."/>
            <person name="Labutti K."/>
            <person name="Pangilinan J."/>
            <person name="Ruiz-Duenas F.J."/>
            <person name="Barrasa J.M."/>
            <person name="Sanchez-Garcia M."/>
            <person name="Camarero S."/>
            <person name="Miyauchi S."/>
            <person name="Serrano A."/>
            <person name="Linde D."/>
            <person name="Babiker R."/>
            <person name="Drula E."/>
            <person name="Ayuso-Fernandez I."/>
            <person name="Pacheco R."/>
            <person name="Padilla G."/>
            <person name="Ferreira P."/>
            <person name="Barriuso J."/>
            <person name="Kellner H."/>
            <person name="Castanera R."/>
            <person name="Alfaro M."/>
            <person name="Ramirez L."/>
            <person name="Pisabarro A.G."/>
            <person name="Kuo A."/>
            <person name="Tritt A."/>
            <person name="Lipzen A."/>
            <person name="He G."/>
            <person name="Yan M."/>
            <person name="Ng V."/>
            <person name="Cullen D."/>
            <person name="Martin F."/>
            <person name="Rosso M.-N."/>
            <person name="Henrissat B."/>
            <person name="Hibbett D."/>
            <person name="Martinez A.T."/>
            <person name="Grigoriev I.V."/>
        </authorList>
    </citation>
    <scope>NUCLEOTIDE SEQUENCE</scope>
    <source>
        <strain evidence="1">CBS 506.95</strain>
    </source>
</reference>
<evidence type="ECO:0008006" key="3">
    <source>
        <dbReference type="Google" id="ProtNLM"/>
    </source>
</evidence>
<evidence type="ECO:0000313" key="2">
    <source>
        <dbReference type="Proteomes" id="UP000807306"/>
    </source>
</evidence>
<dbReference type="Proteomes" id="UP000807306">
    <property type="component" value="Unassembled WGS sequence"/>
</dbReference>
<sequence length="492" mass="56507">MTAITVDIPPELWQLIAFYLTDDQIWALRGKNRMLNNLAWDRQCYQISFPITIKSLSERHLRHLERPFISERIHEILLADYLYGHSFLERIFVRGIAQSRASALSQRVRGLLKQSNPFKRLSPMLKNVSSMQIHWSMWASNHLAMALTKRALLTVQLFSEKLRFLTISLDPTPTSELLKSTYLPQLESLTLLRHSRMEYVALSTTMNETILPFLGRHHKTLKSFHSPRSGTFNMWYPESLQMSSDGMPLFESLSLSFWCLQNGIHQTVHDFIASHSQSLNSLTLFVCANSIAVPPELLESPQTYLDLNLPHLTHLIVEHVRSSGEDCAIWFYRLANSIAHACSETLIQLVINGGGLAYASEQNLACTVWTNLKVLSIFVYELDVQELDFMANIKLFPTLEELNLMKIWAFGASTNSTFEADLSRRKYKRSKLRYLHAQTPLKGQMANFKALVNTFPNLLLFNDVPKVEFLENHNDERLVLIHDSIRVTSNVS</sequence>
<dbReference type="EMBL" id="MU157939">
    <property type="protein sequence ID" value="KAF9522628.1"/>
    <property type="molecule type" value="Genomic_DNA"/>
</dbReference>
<evidence type="ECO:0000313" key="1">
    <source>
        <dbReference type="EMBL" id="KAF9522628.1"/>
    </source>
</evidence>
<comment type="caution">
    <text evidence="1">The sequence shown here is derived from an EMBL/GenBank/DDBJ whole genome shotgun (WGS) entry which is preliminary data.</text>
</comment>
<protein>
    <recommendedName>
        <fullName evidence="3">F-box domain-containing protein</fullName>
    </recommendedName>
</protein>